<accession>A0A942V1H9</accession>
<keyword evidence="1" id="KW-1133">Transmembrane helix</keyword>
<keyword evidence="1" id="KW-0812">Transmembrane</keyword>
<organism evidence="2 3">
    <name type="scientific">Anaeromonas frigoriresistens</name>
    <dbReference type="NCBI Taxonomy" id="2683708"/>
    <lineage>
        <taxon>Bacteria</taxon>
        <taxon>Bacillati</taxon>
        <taxon>Bacillota</taxon>
        <taxon>Tissierellia</taxon>
        <taxon>Tissierellales</taxon>
        <taxon>Thermohalobacteraceae</taxon>
        <taxon>Anaeromonas</taxon>
    </lineage>
</organism>
<evidence type="ECO:0000313" key="3">
    <source>
        <dbReference type="Proteomes" id="UP000724672"/>
    </source>
</evidence>
<gene>
    <name evidence="2" type="ORF">GOQ27_13355</name>
</gene>
<dbReference type="AlphaFoldDB" id="A0A942V1H9"/>
<keyword evidence="1" id="KW-0472">Membrane</keyword>
<feature type="transmembrane region" description="Helical" evidence="1">
    <location>
        <begin position="58"/>
        <end position="76"/>
    </location>
</feature>
<sequence>MMPLVKDGVASDDSIVIVTEHIKRCKSCKAEFDIFKSNSVEQTSIKDEKVIFAIKRSIFITQLTVLVVGAIIGVALSNSMGMFYNLLIMPIIGGASLAVFKRKWYLAPTAIFLLTYLWQTVTGIISGGFEWIALYSGLYFSLIYTVLVGLGVIIAMLLKFAFRKER</sequence>
<protein>
    <submittedName>
        <fullName evidence="2">Zf-HC2 domain-containing protein</fullName>
    </submittedName>
</protein>
<evidence type="ECO:0000313" key="2">
    <source>
        <dbReference type="EMBL" id="MBS4539457.1"/>
    </source>
</evidence>
<keyword evidence="3" id="KW-1185">Reference proteome</keyword>
<proteinExistence type="predicted"/>
<comment type="caution">
    <text evidence="2">The sequence shown here is derived from an EMBL/GenBank/DDBJ whole genome shotgun (WGS) entry which is preliminary data.</text>
</comment>
<evidence type="ECO:0000256" key="1">
    <source>
        <dbReference type="SAM" id="Phobius"/>
    </source>
</evidence>
<dbReference type="EMBL" id="WSFT01000050">
    <property type="protein sequence ID" value="MBS4539457.1"/>
    <property type="molecule type" value="Genomic_DNA"/>
</dbReference>
<name>A0A942V1H9_9FIRM</name>
<feature type="transmembrane region" description="Helical" evidence="1">
    <location>
        <begin position="82"/>
        <end position="100"/>
    </location>
</feature>
<reference evidence="2" key="1">
    <citation type="submission" date="2019-12" db="EMBL/GenBank/DDBJ databases">
        <title>Clostridiaceae gen. nov. sp. nov., isolated from sediment in Xinjiang, China.</title>
        <authorList>
            <person name="Zhang R."/>
        </authorList>
    </citation>
    <scope>NUCLEOTIDE SEQUENCE</scope>
    <source>
        <strain evidence="2">D2Q-11</strain>
    </source>
</reference>
<feature type="transmembrane region" description="Helical" evidence="1">
    <location>
        <begin position="112"/>
        <end position="132"/>
    </location>
</feature>
<dbReference type="RefSeq" id="WP_203367374.1">
    <property type="nucleotide sequence ID" value="NZ_WSFT01000050.1"/>
</dbReference>
<dbReference type="Proteomes" id="UP000724672">
    <property type="component" value="Unassembled WGS sequence"/>
</dbReference>
<feature type="transmembrane region" description="Helical" evidence="1">
    <location>
        <begin position="138"/>
        <end position="162"/>
    </location>
</feature>